<feature type="signal peptide" evidence="1">
    <location>
        <begin position="1"/>
        <end position="26"/>
    </location>
</feature>
<keyword evidence="3" id="KW-1185">Reference proteome</keyword>
<proteinExistence type="predicted"/>
<dbReference type="VEuPathDB" id="FungiDB:UREG_07472"/>
<feature type="chain" id="PRO_5002939775" evidence="1">
    <location>
        <begin position="27"/>
        <end position="230"/>
    </location>
</feature>
<dbReference type="EMBL" id="CH476619">
    <property type="protein sequence ID" value="EEP82607.1"/>
    <property type="molecule type" value="Genomic_DNA"/>
</dbReference>
<dbReference type="Proteomes" id="UP000002058">
    <property type="component" value="Unassembled WGS sequence"/>
</dbReference>
<protein>
    <submittedName>
        <fullName evidence="2">Uncharacterized protein</fullName>
    </submittedName>
</protein>
<keyword evidence="1" id="KW-0732">Signal</keyword>
<evidence type="ECO:0000256" key="1">
    <source>
        <dbReference type="SAM" id="SignalP"/>
    </source>
</evidence>
<dbReference type="InParanoid" id="C4JZ71"/>
<gene>
    <name evidence="2" type="ORF">UREG_07472</name>
</gene>
<dbReference type="RefSeq" id="XP_002582699.1">
    <property type="nucleotide sequence ID" value="XM_002582653.1"/>
</dbReference>
<dbReference type="HOGENOM" id="CLU_1205554_0_0_1"/>
<evidence type="ECO:0000313" key="2">
    <source>
        <dbReference type="EMBL" id="EEP82607.1"/>
    </source>
</evidence>
<organism evidence="2 3">
    <name type="scientific">Uncinocarpus reesii (strain UAMH 1704)</name>
    <dbReference type="NCBI Taxonomy" id="336963"/>
    <lineage>
        <taxon>Eukaryota</taxon>
        <taxon>Fungi</taxon>
        <taxon>Dikarya</taxon>
        <taxon>Ascomycota</taxon>
        <taxon>Pezizomycotina</taxon>
        <taxon>Eurotiomycetes</taxon>
        <taxon>Eurotiomycetidae</taxon>
        <taxon>Onygenales</taxon>
        <taxon>Onygenaceae</taxon>
        <taxon>Uncinocarpus</taxon>
    </lineage>
</organism>
<dbReference type="GeneID" id="8439940"/>
<dbReference type="AlphaFoldDB" id="C4JZ71"/>
<name>C4JZ71_UNCRE</name>
<evidence type="ECO:0000313" key="3">
    <source>
        <dbReference type="Proteomes" id="UP000002058"/>
    </source>
</evidence>
<dbReference type="KEGG" id="ure:UREG_07472"/>
<reference evidence="3" key="1">
    <citation type="journal article" date="2009" name="Genome Res.">
        <title>Comparative genomic analyses of the human fungal pathogens Coccidioides and their relatives.</title>
        <authorList>
            <person name="Sharpton T.J."/>
            <person name="Stajich J.E."/>
            <person name="Rounsley S.D."/>
            <person name="Gardner M.J."/>
            <person name="Wortman J.R."/>
            <person name="Jordar V.S."/>
            <person name="Maiti R."/>
            <person name="Kodira C.D."/>
            <person name="Neafsey D.E."/>
            <person name="Zeng Q."/>
            <person name="Hung C.-Y."/>
            <person name="McMahan C."/>
            <person name="Muszewska A."/>
            <person name="Grynberg M."/>
            <person name="Mandel M.A."/>
            <person name="Kellner E.M."/>
            <person name="Barker B.M."/>
            <person name="Galgiani J.N."/>
            <person name="Orbach M.J."/>
            <person name="Kirkland T.N."/>
            <person name="Cole G.T."/>
            <person name="Henn M.R."/>
            <person name="Birren B.W."/>
            <person name="Taylor J.W."/>
        </authorList>
    </citation>
    <scope>NUCLEOTIDE SEQUENCE [LARGE SCALE GENOMIC DNA]</scope>
    <source>
        <strain evidence="3">UAMH 1704</strain>
    </source>
</reference>
<accession>C4JZ71</accession>
<sequence length="230" mass="25672">MTARLPVTNRAPFRLLPLLLLVPASASPSPSRRCHPNESPAGRALRRKNLEKGHLCCRSFYSVRAVVFGVSGCCMLAVLEITRYILAIDLVQTTRQRTGTPPYFNELPPAPPLRAASRTTVNIRLAALTVWYYGGTREEARQALSFFGTVRSILFHPPPRLSPPRALQRDLVPSNESRINYRWLLLRASDVIDTNEEKGRVSKVKGTLGSVIDLPSPRRAFQRMGFGRAP</sequence>